<dbReference type="AlphaFoldDB" id="A0ABD3QRJ2"/>
<gene>
    <name evidence="2" type="ORF">HJC23_008982</name>
    <name evidence="1" type="ORF">HJC23_011627</name>
</gene>
<evidence type="ECO:0000313" key="1">
    <source>
        <dbReference type="EMBL" id="KAL3803004.1"/>
    </source>
</evidence>
<protein>
    <recommendedName>
        <fullName evidence="4">SGNH hydrolase-type esterase domain-containing protein</fullName>
    </recommendedName>
</protein>
<dbReference type="EMBL" id="JABMIG020000003">
    <property type="protein sequence ID" value="KAL3805275.1"/>
    <property type="molecule type" value="Genomic_DNA"/>
</dbReference>
<reference evidence="1 3" key="1">
    <citation type="journal article" date="2020" name="G3 (Bethesda)">
        <title>Improved Reference Genome for Cyclotella cryptica CCMP332, a Model for Cell Wall Morphogenesis, Salinity Adaptation, and Lipid Production in Diatoms (Bacillariophyta).</title>
        <authorList>
            <person name="Roberts W.R."/>
            <person name="Downey K.M."/>
            <person name="Ruck E.C."/>
            <person name="Traller J.C."/>
            <person name="Alverson A.J."/>
        </authorList>
    </citation>
    <scope>NUCLEOTIDE SEQUENCE [LARGE SCALE GENOMIC DNA]</scope>
    <source>
        <strain evidence="1 3">CCMP332</strain>
    </source>
</reference>
<dbReference type="Proteomes" id="UP001516023">
    <property type="component" value="Unassembled WGS sequence"/>
</dbReference>
<proteinExistence type="predicted"/>
<dbReference type="PANTHER" id="PTHR34407">
    <property type="entry name" value="EXPRESSED PROTEIN"/>
    <property type="match status" value="1"/>
</dbReference>
<dbReference type="PANTHER" id="PTHR34407:SF1">
    <property type="entry name" value="SGNH HYDROLASE-TYPE ESTERASE DOMAIN-CONTAINING PROTEIN"/>
    <property type="match status" value="1"/>
</dbReference>
<reference evidence="1" key="2">
    <citation type="submission" date="2024-11" db="EMBL/GenBank/DDBJ databases">
        <authorList>
            <person name="Roberts W.R."/>
            <person name="Alverson A.J."/>
        </authorList>
    </citation>
    <scope>NUCLEOTIDE SEQUENCE</scope>
    <source>
        <strain evidence="1">CCMP332</strain>
    </source>
</reference>
<keyword evidence="3" id="KW-1185">Reference proteome</keyword>
<comment type="caution">
    <text evidence="1">The sequence shown here is derived from an EMBL/GenBank/DDBJ whole genome shotgun (WGS) entry which is preliminary data.</text>
</comment>
<evidence type="ECO:0000313" key="2">
    <source>
        <dbReference type="EMBL" id="KAL3805275.1"/>
    </source>
</evidence>
<name>A0ABD3QRJ2_9STRA</name>
<evidence type="ECO:0000313" key="3">
    <source>
        <dbReference type="Proteomes" id="UP001516023"/>
    </source>
</evidence>
<evidence type="ECO:0008006" key="4">
    <source>
        <dbReference type="Google" id="ProtNLM"/>
    </source>
</evidence>
<dbReference type="EMBL" id="JABMIG020000016">
    <property type="protein sequence ID" value="KAL3803004.1"/>
    <property type="molecule type" value="Genomic_DNA"/>
</dbReference>
<organism evidence="1 3">
    <name type="scientific">Cyclotella cryptica</name>
    <dbReference type="NCBI Taxonomy" id="29204"/>
    <lineage>
        <taxon>Eukaryota</taxon>
        <taxon>Sar</taxon>
        <taxon>Stramenopiles</taxon>
        <taxon>Ochrophyta</taxon>
        <taxon>Bacillariophyta</taxon>
        <taxon>Coscinodiscophyceae</taxon>
        <taxon>Thalassiosirophycidae</taxon>
        <taxon>Stephanodiscales</taxon>
        <taxon>Stephanodiscaceae</taxon>
        <taxon>Cyclotella</taxon>
    </lineage>
</organism>
<sequence>MIGPPVHSIITSLPPVAPIVATESIRRMKPLRQRAGPKISYRDVFCFLGGIIITVALQGISLISSKLDELVNVQTGASSFKNESFDDRRQIFEPEPVVSHSLSPSLVVQEIFPESLQPAYAPEKLLFNVTRNMLQRSRPVIGNTQRLHFYINKLHSKQCTIVLILGGSVTDGHNAGGPKNAYPKHFIDWLNEKYPCVADDGSPGHHELKKTHAQNSQSNFILWSTVEGFQRIDLAIIESNINDNFIGSIQHALEDKGKLADYSGVWYNEVLLRRLLLMKKPDPLAIVTFNADYVGRTWATFDNWYNPHEARKLLFRSNGEPMKNWISSLYEVPVFSATVWMIPLASKLGMKWQFNNTHNPYSTNRWHSDACCHPPPKGHLILSMVLAYCIAEEEKNMMSKPYVNFAKGEGINDINIDEHDFTLEGNLRDPVYLSPEEDELYVRNLGQDAFQIDFTDPSGETTWKNSVVENTSWKWYPDNADADKYGMIANTTEGGAHIALLLNGRGHGLIEISHVISYENFGIALAWVDNEKTNLHKSLSCNNTQDNYERDAELEKLTGYWEE</sequence>
<accession>A0ABD3QRJ2</accession>